<dbReference type="Pfam" id="PF01243">
    <property type="entry name" value="PNPOx_N"/>
    <property type="match status" value="1"/>
</dbReference>
<protein>
    <submittedName>
        <fullName evidence="2">Pyridoxamine 5'-phosphate oxidase family protein</fullName>
    </submittedName>
</protein>
<dbReference type="AlphaFoldDB" id="A0A6N9HP45"/>
<name>A0A6N9HP45_9BURK</name>
<proteinExistence type="predicted"/>
<comment type="caution">
    <text evidence="2">The sequence shown here is derived from an EMBL/GenBank/DDBJ whole genome shotgun (WGS) entry which is preliminary data.</text>
</comment>
<sequence length="201" mass="22057">MIDTLEQLEALFGEVGQASIQKEQAFIHPHYRAMIEASPFAVLATSGPGGLDASPRGDTPGFVVVEDEQTLLLPDRRGNNRIDSLRNLIADPRMALLFLIPGLGETLRVNGTARISVAPELLQRFAVDGKPPKCVLVIRVETAYFQCARAIQRSRLWLDSANGLAAGLPSPGTMLADFSNAQINAEQYDRELPERQRTTLY</sequence>
<dbReference type="NCBIfam" id="TIGR04025">
    <property type="entry name" value="PPOX_FMN_DR2398"/>
    <property type="match status" value="1"/>
</dbReference>
<dbReference type="SUPFAM" id="SSF50475">
    <property type="entry name" value="FMN-binding split barrel"/>
    <property type="match status" value="1"/>
</dbReference>
<evidence type="ECO:0000313" key="3">
    <source>
        <dbReference type="Proteomes" id="UP000448575"/>
    </source>
</evidence>
<dbReference type="PANTHER" id="PTHR42815">
    <property type="entry name" value="FAD-BINDING, PUTATIVE (AFU_ORTHOLOGUE AFUA_6G07600)-RELATED"/>
    <property type="match status" value="1"/>
</dbReference>
<evidence type="ECO:0000313" key="2">
    <source>
        <dbReference type="EMBL" id="MYN05438.1"/>
    </source>
</evidence>
<keyword evidence="3" id="KW-1185">Reference proteome</keyword>
<reference evidence="2 3" key="1">
    <citation type="submission" date="2019-12" db="EMBL/GenBank/DDBJ databases">
        <title>Novel species isolated from a subtropical stream in China.</title>
        <authorList>
            <person name="Lu H."/>
        </authorList>
    </citation>
    <scope>NUCLEOTIDE SEQUENCE [LARGE SCALE GENOMIC DNA]</scope>
    <source>
        <strain evidence="2 3">DS3</strain>
    </source>
</reference>
<organism evidence="2 3">
    <name type="scientific">Pseudoduganella guangdongensis</name>
    <dbReference type="NCBI Taxonomy" id="2692179"/>
    <lineage>
        <taxon>Bacteria</taxon>
        <taxon>Pseudomonadati</taxon>
        <taxon>Pseudomonadota</taxon>
        <taxon>Betaproteobacteria</taxon>
        <taxon>Burkholderiales</taxon>
        <taxon>Oxalobacteraceae</taxon>
        <taxon>Telluria group</taxon>
        <taxon>Pseudoduganella</taxon>
    </lineage>
</organism>
<dbReference type="Gene3D" id="2.30.110.10">
    <property type="entry name" value="Electron Transport, Fmn-binding Protein, Chain A"/>
    <property type="match status" value="1"/>
</dbReference>
<dbReference type="InterPro" id="IPR011576">
    <property type="entry name" value="Pyridox_Oxase_N"/>
</dbReference>
<accession>A0A6N9HP45</accession>
<feature type="domain" description="Pyridoxamine 5'-phosphate oxidase N-terminal" evidence="1">
    <location>
        <begin position="28"/>
        <end position="147"/>
    </location>
</feature>
<evidence type="ECO:0000259" key="1">
    <source>
        <dbReference type="Pfam" id="PF01243"/>
    </source>
</evidence>
<dbReference type="InterPro" id="IPR012349">
    <property type="entry name" value="Split_barrel_FMN-bd"/>
</dbReference>
<dbReference type="PANTHER" id="PTHR42815:SF2">
    <property type="entry name" value="FAD-BINDING, PUTATIVE (AFU_ORTHOLOGUE AFUA_6G07600)-RELATED"/>
    <property type="match status" value="1"/>
</dbReference>
<dbReference type="EMBL" id="WWCJ01000029">
    <property type="protein sequence ID" value="MYN05438.1"/>
    <property type="molecule type" value="Genomic_DNA"/>
</dbReference>
<gene>
    <name evidence="2" type="ORF">GTP41_25415</name>
</gene>
<dbReference type="Proteomes" id="UP000448575">
    <property type="component" value="Unassembled WGS sequence"/>
</dbReference>
<dbReference type="InterPro" id="IPR024029">
    <property type="entry name" value="Pyridox_Oxase_FMN-dep"/>
</dbReference>